<dbReference type="KEGG" id="mpo:Mpop_1344"/>
<dbReference type="EMBL" id="CP001029">
    <property type="protein sequence ID" value="ACB79514.1"/>
    <property type="molecule type" value="Genomic_DNA"/>
</dbReference>
<reference evidence="2" key="1">
    <citation type="submission" date="2008-04" db="EMBL/GenBank/DDBJ databases">
        <title>Complete sequence of chromosome of Methylobacterium populi BJ001.</title>
        <authorList>
            <consortium name="US DOE Joint Genome Institute"/>
            <person name="Copeland A."/>
            <person name="Lucas S."/>
            <person name="Lapidus A."/>
            <person name="Glavina del Rio T."/>
            <person name="Dalin E."/>
            <person name="Tice H."/>
            <person name="Bruce D."/>
            <person name="Goodwin L."/>
            <person name="Pitluck S."/>
            <person name="Chertkov O."/>
            <person name="Brettin T."/>
            <person name="Detter J.C."/>
            <person name="Han C."/>
            <person name="Kuske C.R."/>
            <person name="Schmutz J."/>
            <person name="Larimer F."/>
            <person name="Land M."/>
            <person name="Hauser L."/>
            <person name="Kyrpides N."/>
            <person name="Mikhailova N."/>
            <person name="Marx C."/>
            <person name="Richardson P."/>
        </authorList>
    </citation>
    <scope>NUCLEOTIDE SEQUENCE [LARGE SCALE GENOMIC DNA]</scope>
    <source>
        <strain evidence="2">BJ001</strain>
    </source>
</reference>
<evidence type="ECO:0000313" key="2">
    <source>
        <dbReference type="EMBL" id="ACB79514.1"/>
    </source>
</evidence>
<dbReference type="eggNOG" id="ENOG50347U7">
    <property type="taxonomic scope" value="Bacteria"/>
</dbReference>
<feature type="compositionally biased region" description="Basic and acidic residues" evidence="1">
    <location>
        <begin position="83"/>
        <end position="95"/>
    </location>
</feature>
<sequence length="271" mass="30586">MSGRLLLGVLYRWVVIFGYVCLRLRLKLRVALNVFFDKGARIFAGHRGIGLGHGLVGSVRWPQSKSPQKAVFRLSSLSAKDARRQAKEQEKRDRLAQQGQAQRKRDEKAAGVDHDPRTAAGQREIQIRGPAVDKRASLADYANLIHRQTDRTPPRLLALERFDTLWHRAHCGLMATPRYERGVDTSRKIAGVPDDRAESLRLIDGVKARIGEEMFAILYHRVINGHSFSWMASQGMGESERLGVLFLAAIDATARHFGLRERSRAVETMEQ</sequence>
<dbReference type="AlphaFoldDB" id="B1ZDH1"/>
<feature type="region of interest" description="Disordered" evidence="1">
    <location>
        <begin position="83"/>
        <end position="121"/>
    </location>
</feature>
<dbReference type="STRING" id="441620.Mpop_1344"/>
<proteinExistence type="predicted"/>
<name>B1ZDH1_METPB</name>
<accession>B1ZDH1</accession>
<protein>
    <submittedName>
        <fullName evidence="2">Uncharacterized protein</fullName>
    </submittedName>
</protein>
<evidence type="ECO:0000313" key="3">
    <source>
        <dbReference type="Proteomes" id="UP000007136"/>
    </source>
</evidence>
<evidence type="ECO:0000256" key="1">
    <source>
        <dbReference type="SAM" id="MobiDB-lite"/>
    </source>
</evidence>
<organism evidence="2 3">
    <name type="scientific">Methylorubrum populi (strain ATCC BAA-705 / NCIMB 13946 / BJ001)</name>
    <name type="common">Methylobacterium populi</name>
    <dbReference type="NCBI Taxonomy" id="441620"/>
    <lineage>
        <taxon>Bacteria</taxon>
        <taxon>Pseudomonadati</taxon>
        <taxon>Pseudomonadota</taxon>
        <taxon>Alphaproteobacteria</taxon>
        <taxon>Hyphomicrobiales</taxon>
        <taxon>Methylobacteriaceae</taxon>
        <taxon>Methylorubrum</taxon>
    </lineage>
</organism>
<dbReference type="Proteomes" id="UP000007136">
    <property type="component" value="Chromosome"/>
</dbReference>
<gene>
    <name evidence="2" type="ordered locus">Mpop_1344</name>
</gene>
<dbReference type="HOGENOM" id="CLU_1026046_0_0_5"/>
<feature type="compositionally biased region" description="Basic and acidic residues" evidence="1">
    <location>
        <begin position="103"/>
        <end position="117"/>
    </location>
</feature>